<feature type="domain" description="Glutamyl/glutaminyl-tRNA synthetase class Ib catalytic" evidence="6">
    <location>
        <begin position="62"/>
        <end position="105"/>
    </location>
</feature>
<protein>
    <submittedName>
        <fullName evidence="7">Glutamate-tRNA ligase</fullName>
    </submittedName>
</protein>
<dbReference type="InterPro" id="IPR000924">
    <property type="entry name" value="Glu/Gln-tRNA-synth"/>
</dbReference>
<dbReference type="PRINTS" id="PR00987">
    <property type="entry name" value="TRNASYNTHGLU"/>
</dbReference>
<evidence type="ECO:0000313" key="8">
    <source>
        <dbReference type="Proteomes" id="UP000187429"/>
    </source>
</evidence>
<dbReference type="GO" id="GO:0004818">
    <property type="term" value="F:glutamate-tRNA ligase activity"/>
    <property type="evidence" value="ECO:0007669"/>
    <property type="project" value="TreeGrafter"/>
</dbReference>
<evidence type="ECO:0000313" key="7">
    <source>
        <dbReference type="EMBL" id="OMJ19783.1"/>
    </source>
</evidence>
<dbReference type="AlphaFoldDB" id="A0A1R1XYM7"/>
<dbReference type="EMBL" id="LSSM01002912">
    <property type="protein sequence ID" value="OMJ19783.1"/>
    <property type="molecule type" value="Genomic_DNA"/>
</dbReference>
<name>A0A1R1XYM7_9FUNG</name>
<keyword evidence="1 5" id="KW-0436">Ligase</keyword>
<dbReference type="Pfam" id="PF00749">
    <property type="entry name" value="tRNA-synt_1c"/>
    <property type="match status" value="2"/>
</dbReference>
<dbReference type="GO" id="GO:0006424">
    <property type="term" value="P:glutamyl-tRNA aminoacylation"/>
    <property type="evidence" value="ECO:0007669"/>
    <property type="project" value="TreeGrafter"/>
</dbReference>
<dbReference type="GO" id="GO:0005739">
    <property type="term" value="C:mitochondrion"/>
    <property type="evidence" value="ECO:0007669"/>
    <property type="project" value="TreeGrafter"/>
</dbReference>
<dbReference type="InterPro" id="IPR014729">
    <property type="entry name" value="Rossmann-like_a/b/a_fold"/>
</dbReference>
<dbReference type="SUPFAM" id="SSF52374">
    <property type="entry name" value="Nucleotidylyl transferase"/>
    <property type="match status" value="1"/>
</dbReference>
<keyword evidence="2 5" id="KW-0547">Nucleotide-binding</keyword>
<dbReference type="OrthoDB" id="428822at2759"/>
<reference evidence="8" key="1">
    <citation type="submission" date="2017-01" db="EMBL/GenBank/DDBJ databases">
        <authorList>
            <person name="Wang Y."/>
            <person name="White M."/>
            <person name="Kvist S."/>
            <person name="Moncalvo J.-M."/>
        </authorList>
    </citation>
    <scope>NUCLEOTIDE SEQUENCE [LARGE SCALE GENOMIC DNA]</scope>
    <source>
        <strain evidence="8">ID-206-W2</strain>
    </source>
</reference>
<proteinExistence type="inferred from homology"/>
<gene>
    <name evidence="7" type="ORF">AYI69_g6479</name>
</gene>
<dbReference type="GO" id="GO:0005524">
    <property type="term" value="F:ATP binding"/>
    <property type="evidence" value="ECO:0007669"/>
    <property type="project" value="UniProtKB-KW"/>
</dbReference>
<evidence type="ECO:0000256" key="4">
    <source>
        <dbReference type="ARBA" id="ARBA00023146"/>
    </source>
</evidence>
<evidence type="ECO:0000256" key="2">
    <source>
        <dbReference type="ARBA" id="ARBA00022741"/>
    </source>
</evidence>
<comment type="caution">
    <text evidence="7">The sequence shown here is derived from an EMBL/GenBank/DDBJ whole genome shotgun (WGS) entry which is preliminary data.</text>
</comment>
<evidence type="ECO:0000259" key="6">
    <source>
        <dbReference type="Pfam" id="PF00749"/>
    </source>
</evidence>
<keyword evidence="5" id="KW-0648">Protein biosynthesis</keyword>
<evidence type="ECO:0000256" key="5">
    <source>
        <dbReference type="RuleBase" id="RU363037"/>
    </source>
</evidence>
<feature type="domain" description="Glutamyl/glutaminyl-tRNA synthetase class Ib catalytic" evidence="6">
    <location>
        <begin position="107"/>
        <end position="305"/>
    </location>
</feature>
<evidence type="ECO:0000256" key="1">
    <source>
        <dbReference type="ARBA" id="ARBA00022598"/>
    </source>
</evidence>
<dbReference type="Gene3D" id="3.40.50.620">
    <property type="entry name" value="HUPs"/>
    <property type="match status" value="2"/>
</dbReference>
<dbReference type="InterPro" id="IPR049940">
    <property type="entry name" value="GluQ/Sye"/>
</dbReference>
<dbReference type="InterPro" id="IPR020058">
    <property type="entry name" value="Glu/Gln-tRNA-synth_Ib_cat-dom"/>
</dbReference>
<dbReference type="InterPro" id="IPR001412">
    <property type="entry name" value="aa-tRNA-synth_I_CS"/>
</dbReference>
<organism evidence="7 8">
    <name type="scientific">Smittium culicis</name>
    <dbReference type="NCBI Taxonomy" id="133412"/>
    <lineage>
        <taxon>Eukaryota</taxon>
        <taxon>Fungi</taxon>
        <taxon>Fungi incertae sedis</taxon>
        <taxon>Zoopagomycota</taxon>
        <taxon>Kickxellomycotina</taxon>
        <taxon>Harpellomycetes</taxon>
        <taxon>Harpellales</taxon>
        <taxon>Legeriomycetaceae</taxon>
        <taxon>Smittium</taxon>
    </lineage>
</organism>
<dbReference type="PROSITE" id="PS00178">
    <property type="entry name" value="AA_TRNA_LIGASE_I"/>
    <property type="match status" value="1"/>
</dbReference>
<keyword evidence="3 5" id="KW-0067">ATP-binding</keyword>
<dbReference type="PANTHER" id="PTHR43311">
    <property type="entry name" value="GLUTAMATE--TRNA LIGASE"/>
    <property type="match status" value="1"/>
</dbReference>
<evidence type="ECO:0000256" key="3">
    <source>
        <dbReference type="ARBA" id="ARBA00022840"/>
    </source>
</evidence>
<dbReference type="Proteomes" id="UP000187429">
    <property type="component" value="Unassembled WGS sequence"/>
</dbReference>
<sequence length="314" mass="35898">MLLIRFRNASKAHSINIKYTSAIVLKRDIIPTYTPQNLLLLKTFYSTKNVKIEESDNLSRDIRVRFAPSPTGKLHLGGLRTALYNYLFARKNKGKFVLRIEDTDKDDLAYKCFCSSSTLEEIRNKALKEGKIPVYDKRCSMLNKDKINSLENEGKPYTIRLKCPSDTNIINDRVYGTIKMGASQQDDAVLIKSDGTPTYHMAHPVDDHLMKITHIFRGEEWLPSTPKHLAIYRGLGWEPPIYVHLPLLFNTNKTKLSKRTGDVDVDSYRNKGYLPEAILNFVAFLGWTPKNNSKEILSLDDLSEMEPPLCRSSL</sequence>
<comment type="similarity">
    <text evidence="5">Belongs to the class-I aminoacyl-tRNA synthetase family.</text>
</comment>
<keyword evidence="8" id="KW-1185">Reference proteome</keyword>
<accession>A0A1R1XYM7</accession>
<dbReference type="PANTHER" id="PTHR43311:SF2">
    <property type="entry name" value="GLUTAMATE--TRNA LIGASE, MITOCHONDRIAL-RELATED"/>
    <property type="match status" value="1"/>
</dbReference>
<keyword evidence="4 5" id="KW-0030">Aminoacyl-tRNA synthetase</keyword>